<evidence type="ECO:0000256" key="3">
    <source>
        <dbReference type="ARBA" id="ARBA00022833"/>
    </source>
</evidence>
<evidence type="ECO:0000313" key="6">
    <source>
        <dbReference type="EMBL" id="MBA2933796.1"/>
    </source>
</evidence>
<keyword evidence="7" id="KW-1185">Reference proteome</keyword>
<sequence>MGEEAIEGGCNCGKVRYTLESPPLAVAVCHCTRCRRQSGSAFSVNLVMKARHVRIEGELSAYDDPETDSGQPVKREFCGSCGSPIRSTPSAQPALVAIKAGTLDDPARFAPGLHLYTCSALPWADIPEALPRFERGPTA</sequence>
<evidence type="ECO:0000256" key="4">
    <source>
        <dbReference type="ARBA" id="ARBA00023239"/>
    </source>
</evidence>
<comment type="caution">
    <text evidence="6">The sequence shown here is derived from an EMBL/GenBank/DDBJ whole genome shotgun (WGS) entry which is preliminary data.</text>
</comment>
<dbReference type="Pfam" id="PF04828">
    <property type="entry name" value="GFA"/>
    <property type="match status" value="1"/>
</dbReference>
<gene>
    <name evidence="6" type="ORF">HZF05_06745</name>
</gene>
<dbReference type="PROSITE" id="PS51891">
    <property type="entry name" value="CENP_V_GFA"/>
    <property type="match status" value="1"/>
</dbReference>
<name>A0A838L6L1_9SPHN</name>
<evidence type="ECO:0000259" key="5">
    <source>
        <dbReference type="PROSITE" id="PS51891"/>
    </source>
</evidence>
<dbReference type="AlphaFoldDB" id="A0A838L6L1"/>
<dbReference type="RefSeq" id="WP_160363593.1">
    <property type="nucleotide sequence ID" value="NZ_JACEIB010000003.1"/>
</dbReference>
<dbReference type="Gene3D" id="3.90.1590.10">
    <property type="entry name" value="glutathione-dependent formaldehyde- activating enzyme (gfa)"/>
    <property type="match status" value="1"/>
</dbReference>
<keyword evidence="3" id="KW-0862">Zinc</keyword>
<evidence type="ECO:0000256" key="1">
    <source>
        <dbReference type="ARBA" id="ARBA00005495"/>
    </source>
</evidence>
<dbReference type="PANTHER" id="PTHR33337:SF40">
    <property type="entry name" value="CENP-V_GFA DOMAIN-CONTAINING PROTEIN-RELATED"/>
    <property type="match status" value="1"/>
</dbReference>
<dbReference type="InterPro" id="IPR011057">
    <property type="entry name" value="Mss4-like_sf"/>
</dbReference>
<keyword evidence="4" id="KW-0456">Lyase</keyword>
<evidence type="ECO:0000256" key="2">
    <source>
        <dbReference type="ARBA" id="ARBA00022723"/>
    </source>
</evidence>
<accession>A0A838L6L1</accession>
<protein>
    <submittedName>
        <fullName evidence="6">GFA family protein</fullName>
    </submittedName>
</protein>
<reference evidence="6 7" key="1">
    <citation type="submission" date="2020-07" db="EMBL/GenBank/DDBJ databases">
        <authorList>
            <person name="Sun Q."/>
        </authorList>
    </citation>
    <scope>NUCLEOTIDE SEQUENCE [LARGE SCALE GENOMIC DNA]</scope>
    <source>
        <strain evidence="6 7">CGMCC 1.13654</strain>
    </source>
</reference>
<dbReference type="EMBL" id="JACEIB010000003">
    <property type="protein sequence ID" value="MBA2933796.1"/>
    <property type="molecule type" value="Genomic_DNA"/>
</dbReference>
<dbReference type="PANTHER" id="PTHR33337">
    <property type="entry name" value="GFA DOMAIN-CONTAINING PROTEIN"/>
    <property type="match status" value="1"/>
</dbReference>
<evidence type="ECO:0000313" key="7">
    <source>
        <dbReference type="Proteomes" id="UP000570166"/>
    </source>
</evidence>
<feature type="domain" description="CENP-V/GFA" evidence="5">
    <location>
        <begin position="6"/>
        <end position="124"/>
    </location>
</feature>
<organism evidence="6 7">
    <name type="scientific">Sphingomonas chungangi</name>
    <dbReference type="NCBI Taxonomy" id="2683589"/>
    <lineage>
        <taxon>Bacteria</taxon>
        <taxon>Pseudomonadati</taxon>
        <taxon>Pseudomonadota</taxon>
        <taxon>Alphaproteobacteria</taxon>
        <taxon>Sphingomonadales</taxon>
        <taxon>Sphingomonadaceae</taxon>
        <taxon>Sphingomonas</taxon>
    </lineage>
</organism>
<dbReference type="GO" id="GO:0046872">
    <property type="term" value="F:metal ion binding"/>
    <property type="evidence" value="ECO:0007669"/>
    <property type="project" value="UniProtKB-KW"/>
</dbReference>
<dbReference type="InterPro" id="IPR006913">
    <property type="entry name" value="CENP-V/GFA"/>
</dbReference>
<comment type="similarity">
    <text evidence="1">Belongs to the Gfa family.</text>
</comment>
<dbReference type="SUPFAM" id="SSF51316">
    <property type="entry name" value="Mss4-like"/>
    <property type="match status" value="1"/>
</dbReference>
<proteinExistence type="inferred from homology"/>
<keyword evidence="2" id="KW-0479">Metal-binding</keyword>
<dbReference type="GO" id="GO:0016846">
    <property type="term" value="F:carbon-sulfur lyase activity"/>
    <property type="evidence" value="ECO:0007669"/>
    <property type="project" value="InterPro"/>
</dbReference>
<dbReference type="Proteomes" id="UP000570166">
    <property type="component" value="Unassembled WGS sequence"/>
</dbReference>